<comment type="catalytic activity">
    <reaction evidence="1">
        <text>ATP + protein L-histidine = ADP + protein N-phospho-L-histidine.</text>
        <dbReference type="EC" id="2.7.13.3"/>
    </reaction>
</comment>
<dbReference type="InterPro" id="IPR000014">
    <property type="entry name" value="PAS"/>
</dbReference>
<keyword evidence="4" id="KW-0808">Transferase</keyword>
<evidence type="ECO:0000313" key="13">
    <source>
        <dbReference type="Proteomes" id="UP000253606"/>
    </source>
</evidence>
<dbReference type="Pfam" id="PF02518">
    <property type="entry name" value="HATPase_c"/>
    <property type="match status" value="1"/>
</dbReference>
<dbReference type="AlphaFoldDB" id="A0A2Z5G592"/>
<dbReference type="SMART" id="SM00388">
    <property type="entry name" value="HisKA"/>
    <property type="match status" value="1"/>
</dbReference>
<evidence type="ECO:0000259" key="9">
    <source>
        <dbReference type="PROSITE" id="PS50109"/>
    </source>
</evidence>
<dbReference type="InterPro" id="IPR036097">
    <property type="entry name" value="HisK_dim/P_sf"/>
</dbReference>
<dbReference type="InterPro" id="IPR005467">
    <property type="entry name" value="His_kinase_dom"/>
</dbReference>
<dbReference type="InterPro" id="IPR000700">
    <property type="entry name" value="PAS-assoc_C"/>
</dbReference>
<dbReference type="SMART" id="SM00387">
    <property type="entry name" value="HATPase_c"/>
    <property type="match status" value="1"/>
</dbReference>
<keyword evidence="5" id="KW-0547">Nucleotide-binding</keyword>
<evidence type="ECO:0000259" key="10">
    <source>
        <dbReference type="PROSITE" id="PS50112"/>
    </source>
</evidence>
<evidence type="ECO:0000256" key="7">
    <source>
        <dbReference type="ARBA" id="ARBA00022840"/>
    </source>
</evidence>
<dbReference type="RefSeq" id="WP_114209081.1">
    <property type="nucleotide sequence ID" value="NZ_CP030840.1"/>
</dbReference>
<keyword evidence="8" id="KW-0902">Two-component regulatory system</keyword>
<dbReference type="SMART" id="SM00091">
    <property type="entry name" value="PAS"/>
    <property type="match status" value="3"/>
</dbReference>
<dbReference type="InterPro" id="IPR036890">
    <property type="entry name" value="HATPase_C_sf"/>
</dbReference>
<dbReference type="Proteomes" id="UP000253606">
    <property type="component" value="Chromosome"/>
</dbReference>
<protein>
    <recommendedName>
        <fullName evidence="2">histidine kinase</fullName>
        <ecNumber evidence="2">2.7.13.3</ecNumber>
    </recommendedName>
</protein>
<dbReference type="PANTHER" id="PTHR43065:SF46">
    <property type="entry name" value="C4-DICARBOXYLATE TRANSPORT SENSOR PROTEIN DCTB"/>
    <property type="match status" value="1"/>
</dbReference>
<gene>
    <name evidence="12" type="ORF">ACPOL_5006</name>
</gene>
<dbReference type="Gene3D" id="3.30.450.20">
    <property type="entry name" value="PAS domain"/>
    <property type="match status" value="3"/>
</dbReference>
<feature type="domain" description="PAC" evidence="11">
    <location>
        <begin position="222"/>
        <end position="275"/>
    </location>
</feature>
<dbReference type="GO" id="GO:0000155">
    <property type="term" value="F:phosphorelay sensor kinase activity"/>
    <property type="evidence" value="ECO:0007669"/>
    <property type="project" value="InterPro"/>
</dbReference>
<keyword evidence="13" id="KW-1185">Reference proteome</keyword>
<dbReference type="Pfam" id="PF00512">
    <property type="entry name" value="HisKA"/>
    <property type="match status" value="1"/>
</dbReference>
<dbReference type="PROSITE" id="PS50109">
    <property type="entry name" value="HIS_KIN"/>
    <property type="match status" value="1"/>
</dbReference>
<dbReference type="InterPro" id="IPR013656">
    <property type="entry name" value="PAS_4"/>
</dbReference>
<dbReference type="SUPFAM" id="SSF55785">
    <property type="entry name" value="PYP-like sensor domain (PAS domain)"/>
    <property type="match status" value="3"/>
</dbReference>
<feature type="domain" description="Histidine kinase" evidence="9">
    <location>
        <begin position="422"/>
        <end position="636"/>
    </location>
</feature>
<evidence type="ECO:0000256" key="5">
    <source>
        <dbReference type="ARBA" id="ARBA00022741"/>
    </source>
</evidence>
<name>A0A2Z5G592_9BACT</name>
<dbReference type="CDD" id="cd00082">
    <property type="entry name" value="HisKA"/>
    <property type="match status" value="1"/>
</dbReference>
<feature type="domain" description="PAS" evidence="10">
    <location>
        <begin position="149"/>
        <end position="185"/>
    </location>
</feature>
<keyword evidence="7" id="KW-0067">ATP-binding</keyword>
<proteinExistence type="predicted"/>
<sequence>MDEKDLGAEAIHHGHASIEASLGRVVECLPEAVLLLDREWRIVYANQTARRISRVLPEHLESSSLWDLHPQIAGTKLEQACREALQLSEERHVDGFYYEPFDAWFDLRMIPTDVGIAMHYRSVKPAEKSGAARDSALEQMEREESLRASEERYRLMTELNPQCLWTADRSGRVLYANQTFLEYLGRDFTLHDGTGYIQAFCEEDRERVLRSWSHCVATGEEYAIDARLIRGEDGVARWWHLRARPQRDERGEIERWLGVATDVHESRLAAEQLARQYAEIDRQRRELEAIYRGTPIGMSLYEPKELRLIRLNGRKAEILGMSPEEALGKRFDELMGDMNMLHQCIRRAAQGEPMLNQEVEGVMPTRPDDYRYWNANYSPIFADDGTVLAIAGATVEITQQKRAEAALMQSEKLAAVGRLASSIAHEINNPLESVMNLIYLARQHAALPIVQEFLDTADQELRRVSIIANQTLRFHKQTTRPQKRTGSDLFLSVLSIYEGRLRNLRIGVEHRHREKQPVTCLEGEIRQVLNNLVGNAVDAMPNGGRLLVRSREGVDWLSGRRGLFLTVADTGMGMSAKTRGRIFDAFFTTKGIGGTGLGLWISAEIVARHQGRIRIRSREEEPHRGTVASIFLPFEAASFQETRPDAG</sequence>
<evidence type="ECO:0000259" key="11">
    <source>
        <dbReference type="PROSITE" id="PS50113"/>
    </source>
</evidence>
<dbReference type="InterPro" id="IPR003594">
    <property type="entry name" value="HATPase_dom"/>
</dbReference>
<keyword evidence="6 12" id="KW-0418">Kinase</keyword>
<dbReference type="PROSITE" id="PS50112">
    <property type="entry name" value="PAS"/>
    <property type="match status" value="1"/>
</dbReference>
<reference evidence="12 13" key="1">
    <citation type="journal article" date="2018" name="Front. Microbiol.">
        <title>Hydrolytic Capabilities as a Key to Environmental Success: Chitinolytic and Cellulolytic Acidobacteria From Acidic Sub-arctic Soils and Boreal Peatlands.</title>
        <authorList>
            <person name="Belova S.E."/>
            <person name="Ravin N.V."/>
            <person name="Pankratov T.A."/>
            <person name="Rakitin A.L."/>
            <person name="Ivanova A.A."/>
            <person name="Beletsky A.V."/>
            <person name="Mardanov A.V."/>
            <person name="Sinninghe Damste J.S."/>
            <person name="Dedysh S.N."/>
        </authorList>
    </citation>
    <scope>NUCLEOTIDE SEQUENCE [LARGE SCALE GENOMIC DNA]</scope>
    <source>
        <strain evidence="12 13">SBC82</strain>
    </source>
</reference>
<organism evidence="12 13">
    <name type="scientific">Acidisarcina polymorpha</name>
    <dbReference type="NCBI Taxonomy" id="2211140"/>
    <lineage>
        <taxon>Bacteria</taxon>
        <taxon>Pseudomonadati</taxon>
        <taxon>Acidobacteriota</taxon>
        <taxon>Terriglobia</taxon>
        <taxon>Terriglobales</taxon>
        <taxon>Acidobacteriaceae</taxon>
        <taxon>Acidisarcina</taxon>
    </lineage>
</organism>
<evidence type="ECO:0000256" key="1">
    <source>
        <dbReference type="ARBA" id="ARBA00000085"/>
    </source>
</evidence>
<evidence type="ECO:0000256" key="3">
    <source>
        <dbReference type="ARBA" id="ARBA00022553"/>
    </source>
</evidence>
<evidence type="ECO:0000313" key="12">
    <source>
        <dbReference type="EMBL" id="AXC14268.1"/>
    </source>
</evidence>
<dbReference type="PRINTS" id="PR00344">
    <property type="entry name" value="BCTRLSENSOR"/>
</dbReference>
<feature type="domain" description="PAC" evidence="11">
    <location>
        <begin position="357"/>
        <end position="409"/>
    </location>
</feature>
<dbReference type="Pfam" id="PF08448">
    <property type="entry name" value="PAS_4"/>
    <property type="match status" value="3"/>
</dbReference>
<dbReference type="SUPFAM" id="SSF47384">
    <property type="entry name" value="Homodimeric domain of signal transducing histidine kinase"/>
    <property type="match status" value="1"/>
</dbReference>
<dbReference type="OrthoDB" id="9815750at2"/>
<dbReference type="PANTHER" id="PTHR43065">
    <property type="entry name" value="SENSOR HISTIDINE KINASE"/>
    <property type="match status" value="1"/>
</dbReference>
<evidence type="ECO:0000256" key="2">
    <source>
        <dbReference type="ARBA" id="ARBA00012438"/>
    </source>
</evidence>
<dbReference type="InterPro" id="IPR035965">
    <property type="entry name" value="PAS-like_dom_sf"/>
</dbReference>
<dbReference type="KEGG" id="abas:ACPOL_5006"/>
<dbReference type="EMBL" id="CP030840">
    <property type="protein sequence ID" value="AXC14268.1"/>
    <property type="molecule type" value="Genomic_DNA"/>
</dbReference>
<evidence type="ECO:0000256" key="4">
    <source>
        <dbReference type="ARBA" id="ARBA00022679"/>
    </source>
</evidence>
<keyword evidence="3" id="KW-0597">Phosphoprotein</keyword>
<accession>A0A2Z5G592</accession>
<dbReference type="NCBIfam" id="TIGR00229">
    <property type="entry name" value="sensory_box"/>
    <property type="match status" value="2"/>
</dbReference>
<dbReference type="InterPro" id="IPR004358">
    <property type="entry name" value="Sig_transdc_His_kin-like_C"/>
</dbReference>
<dbReference type="FunFam" id="3.30.450.20:FF:000099">
    <property type="entry name" value="Sensory box sensor histidine kinase"/>
    <property type="match status" value="1"/>
</dbReference>
<dbReference type="InterPro" id="IPR003661">
    <property type="entry name" value="HisK_dim/P_dom"/>
</dbReference>
<dbReference type="EC" id="2.7.13.3" evidence="2"/>
<dbReference type="GO" id="GO:0005524">
    <property type="term" value="F:ATP binding"/>
    <property type="evidence" value="ECO:0007669"/>
    <property type="project" value="UniProtKB-KW"/>
</dbReference>
<dbReference type="PROSITE" id="PS50113">
    <property type="entry name" value="PAC"/>
    <property type="match status" value="2"/>
</dbReference>
<dbReference type="Gene3D" id="3.30.565.10">
    <property type="entry name" value="Histidine kinase-like ATPase, C-terminal domain"/>
    <property type="match status" value="1"/>
</dbReference>
<dbReference type="CDD" id="cd00130">
    <property type="entry name" value="PAS"/>
    <property type="match status" value="2"/>
</dbReference>
<evidence type="ECO:0000256" key="6">
    <source>
        <dbReference type="ARBA" id="ARBA00022777"/>
    </source>
</evidence>
<dbReference type="Gene3D" id="1.10.287.130">
    <property type="match status" value="1"/>
</dbReference>
<evidence type="ECO:0000256" key="8">
    <source>
        <dbReference type="ARBA" id="ARBA00023012"/>
    </source>
</evidence>
<dbReference type="SUPFAM" id="SSF55874">
    <property type="entry name" value="ATPase domain of HSP90 chaperone/DNA topoisomerase II/histidine kinase"/>
    <property type="match status" value="1"/>
</dbReference>